<keyword evidence="6 9" id="KW-0479">Metal-binding</keyword>
<proteinExistence type="inferred from homology"/>
<dbReference type="RefSeq" id="WP_092495397.1">
    <property type="nucleotide sequence ID" value="NZ_FOFG01000002.1"/>
</dbReference>
<dbReference type="SUPFAM" id="SSF64167">
    <property type="entry name" value="SurE-like"/>
    <property type="match status" value="1"/>
</dbReference>
<evidence type="ECO:0000256" key="9">
    <source>
        <dbReference type="HAMAP-Rule" id="MF_00060"/>
    </source>
</evidence>
<dbReference type="NCBIfam" id="NF001490">
    <property type="entry name" value="PRK00346.1-4"/>
    <property type="match status" value="1"/>
</dbReference>
<dbReference type="FunFam" id="3.40.1210.10:FF:000001">
    <property type="entry name" value="5'/3'-nucleotidase SurE"/>
    <property type="match status" value="1"/>
</dbReference>
<dbReference type="EC" id="3.1.3.5" evidence="9"/>
<evidence type="ECO:0000256" key="2">
    <source>
        <dbReference type="ARBA" id="ARBA00001946"/>
    </source>
</evidence>
<evidence type="ECO:0000256" key="7">
    <source>
        <dbReference type="ARBA" id="ARBA00022741"/>
    </source>
</evidence>
<evidence type="ECO:0000313" key="11">
    <source>
        <dbReference type="EMBL" id="SEQ03944.1"/>
    </source>
</evidence>
<comment type="cofactor">
    <cofactor evidence="9">
        <name>a divalent metal cation</name>
        <dbReference type="ChEBI" id="CHEBI:60240"/>
    </cofactor>
    <text evidence="9">Binds 1 divalent metal cation per subunit.</text>
</comment>
<gene>
    <name evidence="9" type="primary">surE</name>
    <name evidence="11" type="ORF">SAMN05216548_102234</name>
</gene>
<dbReference type="OrthoDB" id="9780815at2"/>
<evidence type="ECO:0000256" key="5">
    <source>
        <dbReference type="ARBA" id="ARBA00022490"/>
    </source>
</evidence>
<comment type="catalytic activity">
    <reaction evidence="1 9">
        <text>a ribonucleoside 5'-phosphate + H2O = a ribonucleoside + phosphate</text>
        <dbReference type="Rhea" id="RHEA:12484"/>
        <dbReference type="ChEBI" id="CHEBI:15377"/>
        <dbReference type="ChEBI" id="CHEBI:18254"/>
        <dbReference type="ChEBI" id="CHEBI:43474"/>
        <dbReference type="ChEBI" id="CHEBI:58043"/>
        <dbReference type="EC" id="3.1.3.5"/>
    </reaction>
</comment>
<dbReference type="InterPro" id="IPR002828">
    <property type="entry name" value="SurE-like_Pase/nucleotidase"/>
</dbReference>
<dbReference type="GO" id="GO:0005737">
    <property type="term" value="C:cytoplasm"/>
    <property type="evidence" value="ECO:0007669"/>
    <property type="project" value="UniProtKB-SubCell"/>
</dbReference>
<dbReference type="EMBL" id="FOFG01000002">
    <property type="protein sequence ID" value="SEQ03944.1"/>
    <property type="molecule type" value="Genomic_DNA"/>
</dbReference>
<feature type="binding site" evidence="9">
    <location>
        <position position="92"/>
    </location>
    <ligand>
        <name>a divalent metal cation</name>
        <dbReference type="ChEBI" id="CHEBI:60240"/>
    </ligand>
</feature>
<dbReference type="HAMAP" id="MF_00060">
    <property type="entry name" value="SurE"/>
    <property type="match status" value="1"/>
</dbReference>
<dbReference type="GO" id="GO:0000166">
    <property type="term" value="F:nucleotide binding"/>
    <property type="evidence" value="ECO:0007669"/>
    <property type="project" value="UniProtKB-KW"/>
</dbReference>
<evidence type="ECO:0000256" key="1">
    <source>
        <dbReference type="ARBA" id="ARBA00000815"/>
    </source>
</evidence>
<protein>
    <recommendedName>
        <fullName evidence="9">5'-nucleotidase SurE</fullName>
        <ecNumber evidence="9">3.1.3.5</ecNumber>
    </recommendedName>
    <alternativeName>
        <fullName evidence="9">Nucleoside 5'-monophosphate phosphohydrolase</fullName>
    </alternativeName>
</protein>
<comment type="similarity">
    <text evidence="4 9">Belongs to the SurE nucleotidase family.</text>
</comment>
<feature type="binding site" evidence="9">
    <location>
        <position position="8"/>
    </location>
    <ligand>
        <name>a divalent metal cation</name>
        <dbReference type="ChEBI" id="CHEBI:60240"/>
    </ligand>
</feature>
<evidence type="ECO:0000259" key="10">
    <source>
        <dbReference type="Pfam" id="PF01975"/>
    </source>
</evidence>
<feature type="binding site" evidence="9">
    <location>
        <position position="40"/>
    </location>
    <ligand>
        <name>a divalent metal cation</name>
        <dbReference type="ChEBI" id="CHEBI:60240"/>
    </ligand>
</feature>
<dbReference type="GO" id="GO:0004309">
    <property type="term" value="F:exopolyphosphatase activity"/>
    <property type="evidence" value="ECO:0007669"/>
    <property type="project" value="TreeGrafter"/>
</dbReference>
<keyword evidence="5 9" id="KW-0963">Cytoplasm</keyword>
<reference evidence="11 12" key="1">
    <citation type="submission" date="2016-10" db="EMBL/GenBank/DDBJ databases">
        <authorList>
            <person name="de Groot N.N."/>
        </authorList>
    </citation>
    <scope>NUCLEOTIDE SEQUENCE [LARGE SCALE GENOMIC DNA]</scope>
    <source>
        <strain evidence="11 12">A52C2</strain>
    </source>
</reference>
<keyword evidence="8 9" id="KW-0378">Hydrolase</keyword>
<dbReference type="AlphaFoldDB" id="A0A1H9CS05"/>
<evidence type="ECO:0000256" key="6">
    <source>
        <dbReference type="ARBA" id="ARBA00022723"/>
    </source>
</evidence>
<keyword evidence="12" id="KW-1185">Reference proteome</keyword>
<dbReference type="Gene3D" id="3.40.1210.10">
    <property type="entry name" value="Survival protein SurE-like phosphatase/nucleotidase"/>
    <property type="match status" value="1"/>
</dbReference>
<feature type="binding site" evidence="9">
    <location>
        <position position="9"/>
    </location>
    <ligand>
        <name>a divalent metal cation</name>
        <dbReference type="ChEBI" id="CHEBI:60240"/>
    </ligand>
</feature>
<dbReference type="Proteomes" id="UP000199647">
    <property type="component" value="Unassembled WGS sequence"/>
</dbReference>
<dbReference type="GO" id="GO:0008254">
    <property type="term" value="F:3'-nucleotidase activity"/>
    <property type="evidence" value="ECO:0007669"/>
    <property type="project" value="TreeGrafter"/>
</dbReference>
<dbReference type="GO" id="GO:0008253">
    <property type="term" value="F:5'-nucleotidase activity"/>
    <property type="evidence" value="ECO:0007669"/>
    <property type="project" value="UniProtKB-UniRule"/>
</dbReference>
<name>A0A1H9CS05_9HYPH</name>
<evidence type="ECO:0000256" key="3">
    <source>
        <dbReference type="ARBA" id="ARBA00004496"/>
    </source>
</evidence>
<dbReference type="PANTHER" id="PTHR30457:SF12">
    <property type="entry name" value="5'_3'-NUCLEOTIDASE SURE"/>
    <property type="match status" value="1"/>
</dbReference>
<keyword evidence="7 9" id="KW-0547">Nucleotide-binding</keyword>
<dbReference type="Pfam" id="PF01975">
    <property type="entry name" value="SurE"/>
    <property type="match status" value="1"/>
</dbReference>
<comment type="function">
    <text evidence="9">Nucleotidase that shows phosphatase activity on nucleoside 5'-monophosphates.</text>
</comment>
<dbReference type="InterPro" id="IPR030048">
    <property type="entry name" value="SurE"/>
</dbReference>
<evidence type="ECO:0000313" key="12">
    <source>
        <dbReference type="Proteomes" id="UP000199647"/>
    </source>
</evidence>
<dbReference type="STRING" id="1855383.SAMN05216548_102234"/>
<comment type="cofactor">
    <cofactor evidence="2">
        <name>Mg(2+)</name>
        <dbReference type="ChEBI" id="CHEBI:18420"/>
    </cofactor>
</comment>
<dbReference type="InterPro" id="IPR036523">
    <property type="entry name" value="SurE-like_sf"/>
</dbReference>
<feature type="domain" description="Survival protein SurE-like phosphatase/nucleotidase" evidence="10">
    <location>
        <begin position="3"/>
        <end position="186"/>
    </location>
</feature>
<accession>A0A1H9CS05</accession>
<evidence type="ECO:0000256" key="4">
    <source>
        <dbReference type="ARBA" id="ARBA00011062"/>
    </source>
</evidence>
<evidence type="ECO:0000256" key="8">
    <source>
        <dbReference type="ARBA" id="ARBA00022801"/>
    </source>
</evidence>
<dbReference type="NCBIfam" id="TIGR00087">
    <property type="entry name" value="surE"/>
    <property type="match status" value="1"/>
</dbReference>
<dbReference type="PANTHER" id="PTHR30457">
    <property type="entry name" value="5'-NUCLEOTIDASE SURE"/>
    <property type="match status" value="1"/>
</dbReference>
<comment type="subcellular location">
    <subcellularLocation>
        <location evidence="3 9">Cytoplasm</location>
    </subcellularLocation>
</comment>
<sequence>MRILVTNDDGIDAPGLEVAERIARSLSDDVWVVAPETDQSGSAHSLTLSDPLRLRKLGDTRFAVRGTPTDCVIMGVKVVLGGKPDLVISGVNRGQNVADDVTYSGTIAGAMEGTLLGIPSVALSQAFGPETRGNPHWANAESHAPRIIRSLLDGPRHEGRLYNINFPDCPAAAVAGVAVTRQGKRKPDWVRVEQRADGRGLPYYWLGFGRQHEEPPEDTDLAALAERRISVTPLALDLTDNSARESLAGIFS</sequence>
<dbReference type="GO" id="GO:0046872">
    <property type="term" value="F:metal ion binding"/>
    <property type="evidence" value="ECO:0007669"/>
    <property type="project" value="UniProtKB-UniRule"/>
</dbReference>
<organism evidence="11 12">
    <name type="scientific">Faunimonas pinastri</name>
    <dbReference type="NCBI Taxonomy" id="1855383"/>
    <lineage>
        <taxon>Bacteria</taxon>
        <taxon>Pseudomonadati</taxon>
        <taxon>Pseudomonadota</taxon>
        <taxon>Alphaproteobacteria</taxon>
        <taxon>Hyphomicrobiales</taxon>
        <taxon>Afifellaceae</taxon>
        <taxon>Faunimonas</taxon>
    </lineage>
</organism>